<sequence length="253" mass="26495">MKKSVFVAVVCLLAVALTGSAEQIKVDGTQAKVLGYGLEFDTAKQGKASVAVGAEVIYLNKDLTSASFKKDAEHSVKYDVHYSCVPCKTHKRVPGRCKCGKALTPSFKHGDTWHTIGYRGGRLTIDGAPTVQKSQCACGCDCTHPCTPEACAACPKCKECPTCKAGCGQNNRCACGCDCAHPCTPEACAACPKCKECPTCKAGCASRGEIKQSKCATCPKARKCRKAKKDGKPGKCGCGCKKAPKADSPRGGN</sequence>
<protein>
    <submittedName>
        <fullName evidence="3">Uncharacterized protein</fullName>
    </submittedName>
</protein>
<dbReference type="EMBL" id="QOQW01000031">
    <property type="protein sequence ID" value="RCK77881.1"/>
    <property type="molecule type" value="Genomic_DNA"/>
</dbReference>
<evidence type="ECO:0000313" key="4">
    <source>
        <dbReference type="Proteomes" id="UP000252355"/>
    </source>
</evidence>
<feature type="signal peptide" evidence="2">
    <location>
        <begin position="1"/>
        <end position="21"/>
    </location>
</feature>
<organism evidence="3 4">
    <name type="scientific">Candidatus Ozemobacter sibiricus</name>
    <dbReference type="NCBI Taxonomy" id="2268124"/>
    <lineage>
        <taxon>Bacteria</taxon>
        <taxon>Candidatus Ozemobacteria</taxon>
        <taxon>Candidatus Ozemobacterales</taxon>
        <taxon>Candidatus Ozemobacteraceae</taxon>
        <taxon>Candidatus Ozemobacter</taxon>
    </lineage>
</organism>
<proteinExistence type="predicted"/>
<feature type="compositionally biased region" description="Basic and acidic residues" evidence="1">
    <location>
        <begin position="244"/>
        <end position="253"/>
    </location>
</feature>
<evidence type="ECO:0000256" key="2">
    <source>
        <dbReference type="SAM" id="SignalP"/>
    </source>
</evidence>
<reference evidence="3 4" key="1">
    <citation type="submission" date="2018-05" db="EMBL/GenBank/DDBJ databases">
        <title>A metagenomic window into the 2 km-deep terrestrial subsurface aquifer revealed taxonomically and functionally diverse microbial community comprising novel uncultured bacterial lineages.</title>
        <authorList>
            <person name="Kadnikov V.V."/>
            <person name="Mardanov A.V."/>
            <person name="Beletsky A.V."/>
            <person name="Banks D."/>
            <person name="Pimenov N.V."/>
            <person name="Frank Y.A."/>
            <person name="Karnachuk O.V."/>
            <person name="Ravin N.V."/>
        </authorList>
    </citation>
    <scope>NUCLEOTIDE SEQUENCE [LARGE SCALE GENOMIC DNA]</scope>
    <source>
        <strain evidence="3">BY5</strain>
    </source>
</reference>
<feature type="region of interest" description="Disordered" evidence="1">
    <location>
        <begin position="226"/>
        <end position="253"/>
    </location>
</feature>
<dbReference type="Proteomes" id="UP000252355">
    <property type="component" value="Unassembled WGS sequence"/>
</dbReference>
<keyword evidence="2" id="KW-0732">Signal</keyword>
<gene>
    <name evidence="3" type="ORF">OZSIB_2040</name>
</gene>
<comment type="caution">
    <text evidence="3">The sequence shown here is derived from an EMBL/GenBank/DDBJ whole genome shotgun (WGS) entry which is preliminary data.</text>
</comment>
<evidence type="ECO:0000256" key="1">
    <source>
        <dbReference type="SAM" id="MobiDB-lite"/>
    </source>
</evidence>
<evidence type="ECO:0000313" key="3">
    <source>
        <dbReference type="EMBL" id="RCK77881.1"/>
    </source>
</evidence>
<accession>A0A367ZKK1</accession>
<dbReference type="AlphaFoldDB" id="A0A367ZKK1"/>
<name>A0A367ZKK1_9BACT</name>
<feature type="chain" id="PRO_5016712964" evidence="2">
    <location>
        <begin position="22"/>
        <end position="253"/>
    </location>
</feature>